<keyword evidence="3" id="KW-0753">Steroid metabolism</keyword>
<dbReference type="PRINTS" id="PR00080">
    <property type="entry name" value="SDRFAMILY"/>
</dbReference>
<sequence>MKELARRYEKVLITGGTHGIGKAIAEQFASCGYEVCITGRNVEAGDEVTKNAKEKYRESMHFIPCEMQDTEQIKNAVAQAVQKMDRIDILVNNAGIYPAAPLLEMTEEDFDRVFRVNVWGAFEMAREAAKQSMIPCKGGKLIFVSSVDGWLPSAGIAAYAASKAAVNSLVKSFAIELSPYGIHANGIAPGWVATETVLKAGRWKSQMDSVLEKRMADPEEIGKAIIALCTESFDYMDGEVLNFSGGLIMNA</sequence>
<name>A0A7X2TMJ9_9FIRM</name>
<evidence type="ECO:0000259" key="5">
    <source>
        <dbReference type="SMART" id="SM00822"/>
    </source>
</evidence>
<gene>
    <name evidence="6" type="ORF">FYJ60_03050</name>
</gene>
<evidence type="ECO:0000256" key="2">
    <source>
        <dbReference type="ARBA" id="ARBA00023002"/>
    </source>
</evidence>
<dbReference type="InterPro" id="IPR057326">
    <property type="entry name" value="KR_dom"/>
</dbReference>
<dbReference type="InterPro" id="IPR050259">
    <property type="entry name" value="SDR"/>
</dbReference>
<dbReference type="InterPro" id="IPR020904">
    <property type="entry name" value="Sc_DH/Rdtase_CS"/>
</dbReference>
<reference evidence="6 7" key="1">
    <citation type="submission" date="2019-08" db="EMBL/GenBank/DDBJ databases">
        <title>In-depth cultivation of the pig gut microbiome towards novel bacterial diversity and tailored functional studies.</title>
        <authorList>
            <person name="Wylensek D."/>
            <person name="Hitch T.C.A."/>
            <person name="Clavel T."/>
        </authorList>
    </citation>
    <scope>NUCLEOTIDE SEQUENCE [LARGE SCALE GENOMIC DNA]</scope>
    <source>
        <strain evidence="6 7">Oil+RF-744-WCA-WT-13</strain>
    </source>
</reference>
<dbReference type="PANTHER" id="PTHR42879:SF2">
    <property type="entry name" value="3-OXOACYL-[ACYL-CARRIER-PROTEIN] REDUCTASE FABG"/>
    <property type="match status" value="1"/>
</dbReference>
<dbReference type="Proteomes" id="UP000466864">
    <property type="component" value="Unassembled WGS sequence"/>
</dbReference>
<dbReference type="GO" id="GO:0016491">
    <property type="term" value="F:oxidoreductase activity"/>
    <property type="evidence" value="ECO:0007669"/>
    <property type="project" value="UniProtKB-KW"/>
</dbReference>
<dbReference type="PROSITE" id="PS00061">
    <property type="entry name" value="ADH_SHORT"/>
    <property type="match status" value="1"/>
</dbReference>
<keyword evidence="7" id="KW-1185">Reference proteome</keyword>
<evidence type="ECO:0000256" key="1">
    <source>
        <dbReference type="ARBA" id="ARBA00006484"/>
    </source>
</evidence>
<dbReference type="Pfam" id="PF00106">
    <property type="entry name" value="adh_short"/>
    <property type="match status" value="1"/>
</dbReference>
<evidence type="ECO:0000256" key="4">
    <source>
        <dbReference type="RuleBase" id="RU000363"/>
    </source>
</evidence>
<dbReference type="GO" id="GO:0008206">
    <property type="term" value="P:bile acid metabolic process"/>
    <property type="evidence" value="ECO:0007669"/>
    <property type="project" value="UniProtKB-ARBA"/>
</dbReference>
<keyword evidence="2" id="KW-0560">Oxidoreductase</keyword>
<organism evidence="6 7">
    <name type="scientific">Bilifractor porci</name>
    <dbReference type="NCBI Taxonomy" id="2606636"/>
    <lineage>
        <taxon>Bacteria</taxon>
        <taxon>Bacillati</taxon>
        <taxon>Bacillota</taxon>
        <taxon>Clostridia</taxon>
        <taxon>Lachnospirales</taxon>
        <taxon>Lachnospiraceae</taxon>
        <taxon>Bilifractor</taxon>
    </lineage>
</organism>
<dbReference type="AlphaFoldDB" id="A0A7X2TMJ9"/>
<comment type="similarity">
    <text evidence="1 4">Belongs to the short-chain dehydrogenases/reductases (SDR) family.</text>
</comment>
<protein>
    <submittedName>
        <fullName evidence="6">SDR family oxidoreductase</fullName>
    </submittedName>
</protein>
<keyword evidence="3" id="KW-0443">Lipid metabolism</keyword>
<dbReference type="SUPFAM" id="SSF51735">
    <property type="entry name" value="NAD(P)-binding Rossmann-fold domains"/>
    <property type="match status" value="1"/>
</dbReference>
<dbReference type="InterPro" id="IPR002347">
    <property type="entry name" value="SDR_fam"/>
</dbReference>
<comment type="caution">
    <text evidence="6">The sequence shown here is derived from an EMBL/GenBank/DDBJ whole genome shotgun (WGS) entry which is preliminary data.</text>
</comment>
<dbReference type="EMBL" id="VUMV01000002">
    <property type="protein sequence ID" value="MST81294.1"/>
    <property type="molecule type" value="Genomic_DNA"/>
</dbReference>
<feature type="domain" description="Ketoreductase" evidence="5">
    <location>
        <begin position="9"/>
        <end position="206"/>
    </location>
</feature>
<dbReference type="SMART" id="SM00822">
    <property type="entry name" value="PKS_KR"/>
    <property type="match status" value="1"/>
</dbReference>
<dbReference type="FunFam" id="3.40.50.720:FF:000084">
    <property type="entry name" value="Short-chain dehydrogenase reductase"/>
    <property type="match status" value="1"/>
</dbReference>
<evidence type="ECO:0000256" key="3">
    <source>
        <dbReference type="ARBA" id="ARBA00023221"/>
    </source>
</evidence>
<dbReference type="PANTHER" id="PTHR42879">
    <property type="entry name" value="3-OXOACYL-(ACYL-CARRIER-PROTEIN) REDUCTASE"/>
    <property type="match status" value="1"/>
</dbReference>
<dbReference type="CDD" id="cd05233">
    <property type="entry name" value="SDR_c"/>
    <property type="match status" value="1"/>
</dbReference>
<evidence type="ECO:0000313" key="7">
    <source>
        <dbReference type="Proteomes" id="UP000466864"/>
    </source>
</evidence>
<dbReference type="PRINTS" id="PR00081">
    <property type="entry name" value="GDHRDH"/>
</dbReference>
<evidence type="ECO:0000313" key="6">
    <source>
        <dbReference type="EMBL" id="MST81294.1"/>
    </source>
</evidence>
<dbReference type="Gene3D" id="3.40.50.720">
    <property type="entry name" value="NAD(P)-binding Rossmann-like Domain"/>
    <property type="match status" value="1"/>
</dbReference>
<dbReference type="InterPro" id="IPR036291">
    <property type="entry name" value="NAD(P)-bd_dom_sf"/>
</dbReference>
<proteinExistence type="inferred from homology"/>
<accession>A0A7X2TMJ9</accession>